<name>A0ABQ5GXM3_9ASTR</name>
<comment type="caution">
    <text evidence="3">The sequence shown here is derived from an EMBL/GenBank/DDBJ whole genome shotgun (WGS) entry which is preliminary data.</text>
</comment>
<organism evidence="3 4">
    <name type="scientific">Tanacetum coccineum</name>
    <dbReference type="NCBI Taxonomy" id="301880"/>
    <lineage>
        <taxon>Eukaryota</taxon>
        <taxon>Viridiplantae</taxon>
        <taxon>Streptophyta</taxon>
        <taxon>Embryophyta</taxon>
        <taxon>Tracheophyta</taxon>
        <taxon>Spermatophyta</taxon>
        <taxon>Magnoliopsida</taxon>
        <taxon>eudicotyledons</taxon>
        <taxon>Gunneridae</taxon>
        <taxon>Pentapetalae</taxon>
        <taxon>asterids</taxon>
        <taxon>campanulids</taxon>
        <taxon>Asterales</taxon>
        <taxon>Asteraceae</taxon>
        <taxon>Asteroideae</taxon>
        <taxon>Anthemideae</taxon>
        <taxon>Anthemidinae</taxon>
        <taxon>Tanacetum</taxon>
    </lineage>
</organism>
<evidence type="ECO:0000313" key="3">
    <source>
        <dbReference type="EMBL" id="GJT79538.1"/>
    </source>
</evidence>
<gene>
    <name evidence="3" type="ORF">Tco_1053880</name>
</gene>
<dbReference type="Proteomes" id="UP001151760">
    <property type="component" value="Unassembled WGS sequence"/>
</dbReference>
<protein>
    <submittedName>
        <fullName evidence="3">Uncharacterized protein</fullName>
    </submittedName>
</protein>
<feature type="compositionally biased region" description="Polar residues" evidence="2">
    <location>
        <begin position="408"/>
        <end position="428"/>
    </location>
</feature>
<dbReference type="EMBL" id="BQNB010018907">
    <property type="protein sequence ID" value="GJT79538.1"/>
    <property type="molecule type" value="Genomic_DNA"/>
</dbReference>
<evidence type="ECO:0000256" key="1">
    <source>
        <dbReference type="SAM" id="Coils"/>
    </source>
</evidence>
<reference evidence="3" key="2">
    <citation type="submission" date="2022-01" db="EMBL/GenBank/DDBJ databases">
        <authorList>
            <person name="Yamashiro T."/>
            <person name="Shiraishi A."/>
            <person name="Satake H."/>
            <person name="Nakayama K."/>
        </authorList>
    </citation>
    <scope>NUCLEOTIDE SEQUENCE</scope>
</reference>
<evidence type="ECO:0000313" key="4">
    <source>
        <dbReference type="Proteomes" id="UP001151760"/>
    </source>
</evidence>
<proteinExistence type="predicted"/>
<feature type="coiled-coil region" evidence="1">
    <location>
        <begin position="239"/>
        <end position="266"/>
    </location>
</feature>
<feature type="compositionally biased region" description="Basic and acidic residues" evidence="2">
    <location>
        <begin position="387"/>
        <end position="398"/>
    </location>
</feature>
<evidence type="ECO:0000256" key="2">
    <source>
        <dbReference type="SAM" id="MobiDB-lite"/>
    </source>
</evidence>
<feature type="region of interest" description="Disordered" evidence="2">
    <location>
        <begin position="387"/>
        <end position="428"/>
    </location>
</feature>
<accession>A0ABQ5GXM3</accession>
<reference evidence="3" key="1">
    <citation type="journal article" date="2022" name="Int. J. Mol. Sci.">
        <title>Draft Genome of Tanacetum Coccineum: Genomic Comparison of Closely Related Tanacetum-Family Plants.</title>
        <authorList>
            <person name="Yamashiro T."/>
            <person name="Shiraishi A."/>
            <person name="Nakayama K."/>
            <person name="Satake H."/>
        </authorList>
    </citation>
    <scope>NUCLEOTIDE SEQUENCE</scope>
</reference>
<keyword evidence="1" id="KW-0175">Coiled coil</keyword>
<keyword evidence="4" id="KW-1185">Reference proteome</keyword>
<sequence>MNALELNISRRAFHESECLMKAQEVRAIQEIEKRLNESKMHTQKGMVNEGITLDACLDSKVSTYDNTLKEQQDESSSSGYAEMVRADKVFSDKENAVIRPSFDNDTLTETFHMLLPKEDNVNTRKQGLGFENQNDVDNPFILNKAKELTPSPYNIDEMGKNLLSNHKIISEEELKCEAEKRLKILIKGMKDDLKYVVSLEDEFDEKCLILDIQTEFFKTQFKSAISESYSHVYENGMFEQNSSLEMAKLLEENEHLKAQIQEMMFATAALKNELKKSKGNSVDTKFSKPLILRKPHLQPLRNQSVFRQPNAFKSKRPKFSKPRFASQVDVKNDLSILVSPHYWPNVREPAFAKPHLVIASSKSRNSSKNMPRFSSNDMVHNHYLEEAKKKTQERDKNSKTSVMPFVKLQNTANGSKPTPRSTNQMTRN</sequence>